<reference evidence="4 6" key="2">
    <citation type="submission" date="2017-08" db="EMBL/GenBank/DDBJ databases">
        <title>Burning lignite coal seam in the remote Altai Mountains harbors a hydrogen-driven thermophilic microbial community.</title>
        <authorList>
            <person name="Kadnikov V.V."/>
            <person name="Mardanov A.V."/>
            <person name="Ivasenko D."/>
            <person name="Beletsky A.V."/>
            <person name="Karnachuk O.V."/>
            <person name="Ravin N.V."/>
        </authorList>
    </citation>
    <scope>NUCLEOTIDE SEQUENCE [LARGE SCALE GENOMIC DNA]</scope>
    <source>
        <strain evidence="4">AL33</strain>
    </source>
</reference>
<dbReference type="EMBL" id="JAHHQF010000054">
    <property type="protein sequence ID" value="MBT9282338.1"/>
    <property type="molecule type" value="Genomic_DNA"/>
</dbReference>
<dbReference type="InterPro" id="IPR018745">
    <property type="entry name" value="MpsC"/>
</dbReference>
<organism evidence="3 5">
    <name type="scientific">Hydrogenibacillus schlegelii</name>
    <name type="common">Bacillus schlegelii</name>
    <dbReference type="NCBI Taxonomy" id="1484"/>
    <lineage>
        <taxon>Bacteria</taxon>
        <taxon>Bacillati</taxon>
        <taxon>Bacillota</taxon>
        <taxon>Bacilli</taxon>
        <taxon>Bacillales</taxon>
        <taxon>Bacillales Family X. Incertae Sedis</taxon>
        <taxon>Hydrogenibacillus</taxon>
    </lineage>
</organism>
<proteinExistence type="predicted"/>
<reference evidence="2" key="3">
    <citation type="journal article" date="2021" name="Microbiology">
        <title>Metagenomic Analysis of the Microbial Community in the Underground Coal Fire Area (Kemerovo Region, Russia) Revealed Predominance of Thermophilic Members of the Phyla Deinococcus-thermus, Aquificae, and Firmicutes.</title>
        <authorList>
            <person name="Kadnikov V."/>
            <person name="Mardanov A.V."/>
            <person name="Beletsky A.V."/>
            <person name="Karnachuk O.V."/>
            <person name="Ravin N.V."/>
        </authorList>
    </citation>
    <scope>NUCLEOTIDE SEQUENCE</scope>
    <source>
        <strain evidence="2">RBS10-49</strain>
    </source>
</reference>
<gene>
    <name evidence="4" type="ORF">HSCHL_1165</name>
    <name evidence="2" type="ORF">KM312_06740</name>
    <name evidence="3" type="ORF">SA87_00805</name>
</gene>
<dbReference type="EMBL" id="JXBB01000045">
    <property type="protein sequence ID" value="OAR03771.1"/>
    <property type="molecule type" value="Genomic_DNA"/>
</dbReference>
<dbReference type="Proteomes" id="UP000244180">
    <property type="component" value="Unassembled WGS sequence"/>
</dbReference>
<comment type="caution">
    <text evidence="3">The sequence shown here is derived from an EMBL/GenBank/DDBJ whole genome shotgun (WGS) entry which is preliminary data.</text>
</comment>
<accession>A0A132MLR7</accession>
<evidence type="ECO:0000313" key="2">
    <source>
        <dbReference type="EMBL" id="MBT9282338.1"/>
    </source>
</evidence>
<name>A0A132MLR7_HYDSH</name>
<sequence length="126" mass="14701">MGKKEARFNEIVRRVRQQYFGKGPEKIKTYFVENIAISIIEGNLTPTERFIAQTPEGEEMVHRARTKMIQQIYAQKVPEGMEETVGARFLYLFSDIKVKEDIAVSVFVFDRKIDDSEDEYPEEEGM</sequence>
<evidence type="ECO:0000313" key="3">
    <source>
        <dbReference type="EMBL" id="OAR03771.1"/>
    </source>
</evidence>
<dbReference type="Pfam" id="PF10057">
    <property type="entry name" value="MpsC"/>
    <property type="match status" value="1"/>
</dbReference>
<protein>
    <submittedName>
        <fullName evidence="2">DUF2294 domain-containing protein</fullName>
    </submittedName>
</protein>
<evidence type="ECO:0000313" key="4">
    <source>
        <dbReference type="EMBL" id="PTQ51792.1"/>
    </source>
</evidence>
<dbReference type="STRING" id="1484.SA87_00805"/>
<feature type="domain" description="Na+-translocating membrane potential-generating system MpsC" evidence="1">
    <location>
        <begin position="2"/>
        <end position="111"/>
    </location>
</feature>
<dbReference type="RefSeq" id="WP_066202629.1">
    <property type="nucleotide sequence ID" value="NZ_CBCSAS010000039.1"/>
</dbReference>
<dbReference type="OrthoDB" id="2375124at2"/>
<dbReference type="AlphaFoldDB" id="A0A132MLR7"/>
<dbReference type="Proteomes" id="UP000243024">
    <property type="component" value="Unassembled WGS sequence"/>
</dbReference>
<keyword evidence="5" id="KW-1185">Reference proteome</keyword>
<evidence type="ECO:0000313" key="5">
    <source>
        <dbReference type="Proteomes" id="UP000243024"/>
    </source>
</evidence>
<evidence type="ECO:0000259" key="1">
    <source>
        <dbReference type="Pfam" id="PF10057"/>
    </source>
</evidence>
<evidence type="ECO:0000313" key="6">
    <source>
        <dbReference type="Proteomes" id="UP000244180"/>
    </source>
</evidence>
<dbReference type="EMBL" id="PEBV01000039">
    <property type="protein sequence ID" value="PTQ51792.1"/>
    <property type="molecule type" value="Genomic_DNA"/>
</dbReference>
<dbReference type="Proteomes" id="UP000748108">
    <property type="component" value="Unassembled WGS sequence"/>
</dbReference>
<reference evidence="3 5" key="1">
    <citation type="submission" date="2015-09" db="EMBL/GenBank/DDBJ databases">
        <title>Draft genome sequence of Hydrogenibacillus schlegelii DSM 2000.</title>
        <authorList>
            <person name="Hemp J."/>
        </authorList>
    </citation>
    <scope>NUCLEOTIDE SEQUENCE [LARGE SCALE GENOMIC DNA]</scope>
    <source>
        <strain evidence="3 5">MA 48</strain>
    </source>
</reference>